<dbReference type="EMBL" id="ML122263">
    <property type="protein sequence ID" value="RPD61004.1"/>
    <property type="molecule type" value="Genomic_DNA"/>
</dbReference>
<accession>A0A5C2SCW7</accession>
<dbReference type="SUPFAM" id="SSF81383">
    <property type="entry name" value="F-box domain"/>
    <property type="match status" value="1"/>
</dbReference>
<sequence length="553" mass="62683">MSVGVITHMSTEQHATYTRRASVAASGDGLIYARPRRLSRLQLNQPLKYPSLSSLNGDVLHEIVSYLRGRDALSLSLTTRRVHDFAIHRVASRLVCRTAFDLRRIHKYLLEGQPKPAVFLRSLSIMGSTFIDRPWQDDPNWAFPETTYEYSLAPLVGDILEASQGLTHLLLEHYAPLARHDSRVGPAVASMSRLGTLELCQVDPDSLTVFQTLRSRPRHLRVSTVHTAGQSEARQVLDFMHDALAAVSSIKQLHVLDLDVSAINCRPFTVPLEPRPDPIPLPYVHSLSIHWLTQLVDVAALFPNLTVFEQHINSFQLERPIGKPLRRLSATELRMQDSPTQQVHMLHLRRYPRDLQSFLRTIGATSPVGLSLHAFVDTSLWLRYWEQLKDTAPRLRFLDVHCHTWNRTPQAGWVGRFIESLRGYSLVCIRLILPQPPAPGADNAKWADEDVLALAELPDRLPQIMPSLRYVAWAAKRGTSEYEWFEDGYDCAYAEYKWYRVVEDNGARKPVTVSAGEGERVRRYLLNSSLETITNIDAIALMETIGGPITLEY</sequence>
<proteinExistence type="predicted"/>
<dbReference type="STRING" id="1328759.A0A5C2SCW7"/>
<reference evidence="1" key="1">
    <citation type="journal article" date="2018" name="Genome Biol. Evol.">
        <title>Genomics and development of Lentinus tigrinus, a white-rot wood-decaying mushroom with dimorphic fruiting bodies.</title>
        <authorList>
            <person name="Wu B."/>
            <person name="Xu Z."/>
            <person name="Knudson A."/>
            <person name="Carlson A."/>
            <person name="Chen N."/>
            <person name="Kovaka S."/>
            <person name="LaButti K."/>
            <person name="Lipzen A."/>
            <person name="Pennachio C."/>
            <person name="Riley R."/>
            <person name="Schakwitz W."/>
            <person name="Umezawa K."/>
            <person name="Ohm R.A."/>
            <person name="Grigoriev I.V."/>
            <person name="Nagy L.G."/>
            <person name="Gibbons J."/>
            <person name="Hibbett D."/>
        </authorList>
    </citation>
    <scope>NUCLEOTIDE SEQUENCE [LARGE SCALE GENOMIC DNA]</scope>
    <source>
        <strain evidence="1">ALCF2SS1-6</strain>
    </source>
</reference>
<dbReference type="Proteomes" id="UP000313359">
    <property type="component" value="Unassembled WGS sequence"/>
</dbReference>
<dbReference type="OrthoDB" id="2735181at2759"/>
<protein>
    <recommendedName>
        <fullName evidence="3">F-box domain-containing protein</fullName>
    </recommendedName>
</protein>
<organism evidence="1 2">
    <name type="scientific">Lentinus tigrinus ALCF2SS1-6</name>
    <dbReference type="NCBI Taxonomy" id="1328759"/>
    <lineage>
        <taxon>Eukaryota</taxon>
        <taxon>Fungi</taxon>
        <taxon>Dikarya</taxon>
        <taxon>Basidiomycota</taxon>
        <taxon>Agaricomycotina</taxon>
        <taxon>Agaricomycetes</taxon>
        <taxon>Polyporales</taxon>
        <taxon>Polyporaceae</taxon>
        <taxon>Lentinus</taxon>
    </lineage>
</organism>
<evidence type="ECO:0008006" key="3">
    <source>
        <dbReference type="Google" id="ProtNLM"/>
    </source>
</evidence>
<evidence type="ECO:0000313" key="1">
    <source>
        <dbReference type="EMBL" id="RPD61004.1"/>
    </source>
</evidence>
<dbReference type="InterPro" id="IPR036047">
    <property type="entry name" value="F-box-like_dom_sf"/>
</dbReference>
<evidence type="ECO:0000313" key="2">
    <source>
        <dbReference type="Proteomes" id="UP000313359"/>
    </source>
</evidence>
<dbReference type="AlphaFoldDB" id="A0A5C2SCW7"/>
<name>A0A5C2SCW7_9APHY</name>
<gene>
    <name evidence="1" type="ORF">L227DRAFT_652790</name>
</gene>
<keyword evidence="2" id="KW-1185">Reference proteome</keyword>